<gene>
    <name evidence="4" type="ORF">HNP38_002899</name>
</gene>
<dbReference type="NCBIfam" id="TIGR01643">
    <property type="entry name" value="YD_repeat_2x"/>
    <property type="match status" value="1"/>
</dbReference>
<dbReference type="InterPro" id="IPR006530">
    <property type="entry name" value="YD"/>
</dbReference>
<dbReference type="RefSeq" id="WP_184190641.1">
    <property type="nucleotide sequence ID" value="NZ_JACHLE010000004.1"/>
</dbReference>
<keyword evidence="1 2" id="KW-0732">Signal</keyword>
<name>A0A840KJA9_9FLAO</name>
<dbReference type="AlphaFoldDB" id="A0A840KJA9"/>
<evidence type="ECO:0000256" key="1">
    <source>
        <dbReference type="ARBA" id="ARBA00022729"/>
    </source>
</evidence>
<evidence type="ECO:0000259" key="3">
    <source>
        <dbReference type="Pfam" id="PF18962"/>
    </source>
</evidence>
<dbReference type="Gene3D" id="2.180.10.10">
    <property type="entry name" value="RHS repeat-associated core"/>
    <property type="match status" value="1"/>
</dbReference>
<dbReference type="Pfam" id="PF18962">
    <property type="entry name" value="Por_Secre_tail"/>
    <property type="match status" value="1"/>
</dbReference>
<dbReference type="NCBIfam" id="TIGR04183">
    <property type="entry name" value="Por_Secre_tail"/>
    <property type="match status" value="1"/>
</dbReference>
<protein>
    <submittedName>
        <fullName evidence="4">YD repeat-containing protein</fullName>
    </submittedName>
</protein>
<proteinExistence type="predicted"/>
<comment type="caution">
    <text evidence="4">The sequence shown here is derived from an EMBL/GenBank/DDBJ whole genome shotgun (WGS) entry which is preliminary data.</text>
</comment>
<dbReference type="InterPro" id="IPR026444">
    <property type="entry name" value="Secre_tail"/>
</dbReference>
<sequence>MKKTHKIITLLILFVVALAKAQITVNYTYDNLNRLTQASYPNGVGIQYTYDALGNRTQEAKTSTLSVEEIQNNNSIKLYPNPFSDKLFIITANQKIKQINLFDLSGKLVIKKEVNDVSDYQLEASVLTSGIYIISILTDKSSESYKVIKK</sequence>
<dbReference type="EMBL" id="JACHLE010000004">
    <property type="protein sequence ID" value="MBB4807593.1"/>
    <property type="molecule type" value="Genomic_DNA"/>
</dbReference>
<evidence type="ECO:0000256" key="2">
    <source>
        <dbReference type="SAM" id="SignalP"/>
    </source>
</evidence>
<dbReference type="Proteomes" id="UP000592180">
    <property type="component" value="Unassembled WGS sequence"/>
</dbReference>
<dbReference type="Pfam" id="PF05593">
    <property type="entry name" value="RHS_repeat"/>
    <property type="match status" value="1"/>
</dbReference>
<dbReference type="InterPro" id="IPR031325">
    <property type="entry name" value="RHS_repeat"/>
</dbReference>
<accession>A0A840KJA9</accession>
<feature type="signal peptide" evidence="2">
    <location>
        <begin position="1"/>
        <end position="21"/>
    </location>
</feature>
<keyword evidence="5" id="KW-1185">Reference proteome</keyword>
<feature type="chain" id="PRO_5032359204" evidence="2">
    <location>
        <begin position="22"/>
        <end position="150"/>
    </location>
</feature>
<organism evidence="4 5">
    <name type="scientific">Chryseobacterium defluvii</name>
    <dbReference type="NCBI Taxonomy" id="160396"/>
    <lineage>
        <taxon>Bacteria</taxon>
        <taxon>Pseudomonadati</taxon>
        <taxon>Bacteroidota</taxon>
        <taxon>Flavobacteriia</taxon>
        <taxon>Flavobacteriales</taxon>
        <taxon>Weeksellaceae</taxon>
        <taxon>Chryseobacterium group</taxon>
        <taxon>Chryseobacterium</taxon>
    </lineage>
</organism>
<evidence type="ECO:0000313" key="4">
    <source>
        <dbReference type="EMBL" id="MBB4807593.1"/>
    </source>
</evidence>
<reference evidence="4 5" key="1">
    <citation type="submission" date="2020-08" db="EMBL/GenBank/DDBJ databases">
        <title>Functional genomics of gut bacteria from endangered species of beetles.</title>
        <authorList>
            <person name="Carlos-Shanley C."/>
        </authorList>
    </citation>
    <scope>NUCLEOTIDE SEQUENCE [LARGE SCALE GENOMIC DNA]</scope>
    <source>
        <strain evidence="4 5">S00151</strain>
    </source>
</reference>
<evidence type="ECO:0000313" key="5">
    <source>
        <dbReference type="Proteomes" id="UP000592180"/>
    </source>
</evidence>
<feature type="domain" description="Secretion system C-terminal sorting" evidence="3">
    <location>
        <begin position="78"/>
        <end position="148"/>
    </location>
</feature>